<name>A0A8H3ZVW1_9PEZI</name>
<comment type="caution">
    <text evidence="1">The sequence shown here is derived from an EMBL/GenBank/DDBJ whole genome shotgun (WGS) entry which is preliminary data.</text>
</comment>
<reference evidence="1 2" key="1">
    <citation type="submission" date="2019-12" db="EMBL/GenBank/DDBJ databases">
        <title>A genome sequence resource for the geographically widespread anthracnose pathogen Colletotrichum asianum.</title>
        <authorList>
            <person name="Meng Y."/>
        </authorList>
    </citation>
    <scope>NUCLEOTIDE SEQUENCE [LARGE SCALE GENOMIC DNA]</scope>
    <source>
        <strain evidence="1 2">ICMP 18580</strain>
    </source>
</reference>
<dbReference type="AlphaFoldDB" id="A0A8H3ZVW1"/>
<evidence type="ECO:0000313" key="1">
    <source>
        <dbReference type="EMBL" id="KAF0325870.1"/>
    </source>
</evidence>
<dbReference type="Proteomes" id="UP000434172">
    <property type="component" value="Unassembled WGS sequence"/>
</dbReference>
<protein>
    <submittedName>
        <fullName evidence="1">Uncharacterized protein</fullName>
    </submittedName>
</protein>
<evidence type="ECO:0000313" key="2">
    <source>
        <dbReference type="Proteomes" id="UP000434172"/>
    </source>
</evidence>
<dbReference type="EMBL" id="WOWK01000034">
    <property type="protein sequence ID" value="KAF0325870.1"/>
    <property type="molecule type" value="Genomic_DNA"/>
</dbReference>
<organism evidence="1 2">
    <name type="scientific">Colletotrichum asianum</name>
    <dbReference type="NCBI Taxonomy" id="702518"/>
    <lineage>
        <taxon>Eukaryota</taxon>
        <taxon>Fungi</taxon>
        <taxon>Dikarya</taxon>
        <taxon>Ascomycota</taxon>
        <taxon>Pezizomycotina</taxon>
        <taxon>Sordariomycetes</taxon>
        <taxon>Hypocreomycetidae</taxon>
        <taxon>Glomerellales</taxon>
        <taxon>Glomerellaceae</taxon>
        <taxon>Colletotrichum</taxon>
        <taxon>Colletotrichum gloeosporioides species complex</taxon>
    </lineage>
</organism>
<accession>A0A8H3ZVW1</accession>
<sequence>MAGTAKWHQQFSIATVLVFTETNGLRPFKIANPIKPRQICVRVCRVLKETSHFHRFSRPSSAPLPGTQTHFLCQPGRWLSPVTLADCESAIDGPKSYKANAFSQHDNRLPCGFCLPRLTPS</sequence>
<keyword evidence="2" id="KW-1185">Reference proteome</keyword>
<gene>
    <name evidence="1" type="ORF">GQ607_007002</name>
</gene>
<proteinExistence type="predicted"/>